<reference evidence="2 3" key="1">
    <citation type="submission" date="2024-02" db="EMBL/GenBank/DDBJ databases">
        <title>Seven novel Bacillus-like species.</title>
        <authorList>
            <person name="Liu G."/>
        </authorList>
    </citation>
    <scope>NUCLEOTIDE SEQUENCE [LARGE SCALE GENOMIC DNA]</scope>
    <source>
        <strain evidence="2 3">FJAT-52991</strain>
    </source>
</reference>
<feature type="domain" description="Serine aminopeptidase S33" evidence="1">
    <location>
        <begin position="51"/>
        <end position="273"/>
    </location>
</feature>
<dbReference type="InterPro" id="IPR022742">
    <property type="entry name" value="Hydrolase_4"/>
</dbReference>
<evidence type="ECO:0000259" key="1">
    <source>
        <dbReference type="Pfam" id="PF12146"/>
    </source>
</evidence>
<dbReference type="InterPro" id="IPR053145">
    <property type="entry name" value="AB_hydrolase_Est10"/>
</dbReference>
<proteinExistence type="predicted"/>
<dbReference type="SUPFAM" id="SSF53474">
    <property type="entry name" value="alpha/beta-Hydrolases"/>
    <property type="match status" value="1"/>
</dbReference>
<dbReference type="PANTHER" id="PTHR43265">
    <property type="entry name" value="ESTERASE ESTD"/>
    <property type="match status" value="1"/>
</dbReference>
<protein>
    <submittedName>
        <fullName evidence="2">Alpha/beta hydrolase</fullName>
    </submittedName>
</protein>
<dbReference type="EMBL" id="CP147404">
    <property type="protein sequence ID" value="WXB93707.1"/>
    <property type="molecule type" value="Genomic_DNA"/>
</dbReference>
<dbReference type="Proteomes" id="UP001387364">
    <property type="component" value="Chromosome"/>
</dbReference>
<keyword evidence="2" id="KW-0378">Hydrolase</keyword>
<sequence>MKTMDVMVQGKYVLSATLTIPENEHEQHPAVVIVSGTGTADRDGNMKNFQMNIYKELAEFFSSLGFVTIRYDKRGVAKSKGDADKTGMFDLVDDVMSQVDFLRSLSYVDPNRIVLLGHSEGCILTTIAHSKSPVAGLILLAGAGTSLKTAMEYQNRGVAEEVKKMKGVKGFLLRKLVSEKKVMEKQQKFFDKILSSKEDVIKLQFKKFPAKWLREHLHYTDGAILNHLKETTCPVLAITGEKDVQTKAADLQTVAALGKDNIHCHVVKDMDHVLREYTGEKSVLNVKKQYKNQIGKPTHPQLEEEIKKWCLSLPDFCRTVIVKT</sequence>
<evidence type="ECO:0000313" key="2">
    <source>
        <dbReference type="EMBL" id="WXB93707.1"/>
    </source>
</evidence>
<organism evidence="2 3">
    <name type="scientific">Bacillus kandeliae</name>
    <dbReference type="NCBI Taxonomy" id="3129297"/>
    <lineage>
        <taxon>Bacteria</taxon>
        <taxon>Bacillati</taxon>
        <taxon>Bacillota</taxon>
        <taxon>Bacilli</taxon>
        <taxon>Bacillales</taxon>
        <taxon>Bacillaceae</taxon>
        <taxon>Bacillus</taxon>
    </lineage>
</organism>
<dbReference type="GO" id="GO:0016787">
    <property type="term" value="F:hydrolase activity"/>
    <property type="evidence" value="ECO:0007669"/>
    <property type="project" value="UniProtKB-KW"/>
</dbReference>
<dbReference type="Gene3D" id="3.40.50.1820">
    <property type="entry name" value="alpha/beta hydrolase"/>
    <property type="match status" value="1"/>
</dbReference>
<keyword evidence="3" id="KW-1185">Reference proteome</keyword>
<accession>A0ABZ2N7Y3</accession>
<dbReference type="RefSeq" id="WP_338753157.1">
    <property type="nucleotide sequence ID" value="NZ_CP147404.1"/>
</dbReference>
<evidence type="ECO:0000313" key="3">
    <source>
        <dbReference type="Proteomes" id="UP001387364"/>
    </source>
</evidence>
<dbReference type="InterPro" id="IPR029058">
    <property type="entry name" value="AB_hydrolase_fold"/>
</dbReference>
<dbReference type="Pfam" id="PF12146">
    <property type="entry name" value="Hydrolase_4"/>
    <property type="match status" value="1"/>
</dbReference>
<gene>
    <name evidence="2" type="ORF">WDJ61_03395</name>
</gene>
<name>A0ABZ2N7Y3_9BACI</name>
<dbReference type="PANTHER" id="PTHR43265:SF1">
    <property type="entry name" value="ESTERASE ESTD"/>
    <property type="match status" value="1"/>
</dbReference>